<dbReference type="InterPro" id="IPR011663">
    <property type="entry name" value="UTRA"/>
</dbReference>
<sequence>MAKSRYLEIYNFIKENINNGTYPPEEKIPSENQLKDIFSVSRNTVRKAIDLLASDGLLSSVHGKGVFVMKKIPVNFLLGGTESFKEASLKNSLKYKTSIPIFETLIVNEELNKKTHFPIGETIYHIIRIREISDEKVILDDNYFLKEIVEGLTASIAMDSVYEFLENKKGIKINGAQKIISVEPPNEEDKKYLDLRGNNLVAIVKNFAYLDNGTLFEYTESHHRSDKFVFSSYAKR</sequence>
<dbReference type="SMART" id="SM00345">
    <property type="entry name" value="HTH_GNTR"/>
    <property type="match status" value="1"/>
</dbReference>
<evidence type="ECO:0000256" key="3">
    <source>
        <dbReference type="ARBA" id="ARBA00023163"/>
    </source>
</evidence>
<dbReference type="InterPro" id="IPR050679">
    <property type="entry name" value="Bact_HTH_transcr_reg"/>
</dbReference>
<dbReference type="PRINTS" id="PR00035">
    <property type="entry name" value="HTHGNTR"/>
</dbReference>
<dbReference type="Pfam" id="PF07702">
    <property type="entry name" value="UTRA"/>
    <property type="match status" value="1"/>
</dbReference>
<dbReference type="InterPro" id="IPR028978">
    <property type="entry name" value="Chorismate_lyase_/UTRA_dom_sf"/>
</dbReference>
<dbReference type="PROSITE" id="PS50949">
    <property type="entry name" value="HTH_GNTR"/>
    <property type="match status" value="1"/>
</dbReference>
<evidence type="ECO:0000256" key="2">
    <source>
        <dbReference type="ARBA" id="ARBA00023125"/>
    </source>
</evidence>
<dbReference type="InterPro" id="IPR036390">
    <property type="entry name" value="WH_DNA-bd_sf"/>
</dbReference>
<dbReference type="SMART" id="SM00866">
    <property type="entry name" value="UTRA"/>
    <property type="match status" value="1"/>
</dbReference>
<dbReference type="Gene3D" id="3.40.1410.10">
    <property type="entry name" value="Chorismate lyase-like"/>
    <property type="match status" value="1"/>
</dbReference>
<dbReference type="PANTHER" id="PTHR44846:SF12">
    <property type="entry name" value="HTH-TYPE TRANSCRIPTIONAL REGULATOR TRER"/>
    <property type="match status" value="1"/>
</dbReference>
<evidence type="ECO:0000256" key="1">
    <source>
        <dbReference type="ARBA" id="ARBA00023015"/>
    </source>
</evidence>
<dbReference type="SUPFAM" id="SSF64288">
    <property type="entry name" value="Chorismate lyase-like"/>
    <property type="match status" value="1"/>
</dbReference>
<dbReference type="SUPFAM" id="SSF46785">
    <property type="entry name" value="Winged helix' DNA-binding domain"/>
    <property type="match status" value="1"/>
</dbReference>
<comment type="caution">
    <text evidence="6">The sequence shown here is derived from an EMBL/GenBank/DDBJ whole genome shotgun (WGS) entry which is preliminary data.</text>
</comment>
<dbReference type="EMBL" id="JAVIKH010000001">
    <property type="protein sequence ID" value="MDX8335096.1"/>
    <property type="molecule type" value="Genomic_DNA"/>
</dbReference>
<feature type="domain" description="HTH gntR-type" evidence="5">
    <location>
        <begin position="3"/>
        <end position="71"/>
    </location>
</feature>
<dbReference type="InterPro" id="IPR036388">
    <property type="entry name" value="WH-like_DNA-bd_sf"/>
</dbReference>
<dbReference type="InterPro" id="IPR012770">
    <property type="entry name" value="TreR"/>
</dbReference>
<dbReference type="RefSeq" id="WP_320312506.1">
    <property type="nucleotide sequence ID" value="NZ_JAVIKH010000001.1"/>
</dbReference>
<dbReference type="NCBIfam" id="TIGR02404">
    <property type="entry name" value="trehalos_R_Bsub"/>
    <property type="match status" value="1"/>
</dbReference>
<keyword evidence="7" id="KW-1185">Reference proteome</keyword>
<keyword evidence="2" id="KW-0238">DNA-binding</keyword>
<evidence type="ECO:0000256" key="4">
    <source>
        <dbReference type="NCBIfam" id="TIGR02404"/>
    </source>
</evidence>
<keyword evidence="3" id="KW-0804">Transcription</keyword>
<reference evidence="7" key="1">
    <citation type="submission" date="2023-07" db="EMBL/GenBank/DDBJ databases">
        <authorList>
            <person name="Colorado M.A."/>
            <person name="Villamil L.M."/>
            <person name="Melo J.F."/>
            <person name="Rodriguez J.A."/>
            <person name="Ruiz R.Y."/>
        </authorList>
    </citation>
    <scope>NUCLEOTIDE SEQUENCE [LARGE SCALE GENOMIC DNA]</scope>
    <source>
        <strain evidence="7">C33</strain>
    </source>
</reference>
<evidence type="ECO:0000313" key="7">
    <source>
        <dbReference type="Proteomes" id="UP001279681"/>
    </source>
</evidence>
<dbReference type="PANTHER" id="PTHR44846">
    <property type="entry name" value="MANNOSYL-D-GLYCERATE TRANSPORT/METABOLISM SYSTEM REPRESSOR MNGR-RELATED"/>
    <property type="match status" value="1"/>
</dbReference>
<accession>A0ABU4W6E3</accession>
<dbReference type="CDD" id="cd07377">
    <property type="entry name" value="WHTH_GntR"/>
    <property type="match status" value="1"/>
</dbReference>
<dbReference type="InterPro" id="IPR000524">
    <property type="entry name" value="Tscrpt_reg_HTH_GntR"/>
</dbReference>
<gene>
    <name evidence="6" type="primary">treR</name>
    <name evidence="6" type="ORF">RFV38_01045</name>
</gene>
<keyword evidence="1" id="KW-0805">Transcription regulation</keyword>
<organism evidence="6 7">
    <name type="scientific">Candidatus Cetobacterium colombiensis</name>
    <dbReference type="NCBI Taxonomy" id="3073100"/>
    <lineage>
        <taxon>Bacteria</taxon>
        <taxon>Fusobacteriati</taxon>
        <taxon>Fusobacteriota</taxon>
        <taxon>Fusobacteriia</taxon>
        <taxon>Fusobacteriales</taxon>
        <taxon>Fusobacteriaceae</taxon>
        <taxon>Cetobacterium</taxon>
    </lineage>
</organism>
<dbReference type="Proteomes" id="UP001279681">
    <property type="component" value="Unassembled WGS sequence"/>
</dbReference>
<proteinExistence type="predicted"/>
<dbReference type="Pfam" id="PF00392">
    <property type="entry name" value="GntR"/>
    <property type="match status" value="1"/>
</dbReference>
<protein>
    <recommendedName>
        <fullName evidence="4">Trehalose operon repressor</fullName>
    </recommendedName>
</protein>
<name>A0ABU4W6E3_9FUSO</name>
<evidence type="ECO:0000259" key="5">
    <source>
        <dbReference type="PROSITE" id="PS50949"/>
    </source>
</evidence>
<evidence type="ECO:0000313" key="6">
    <source>
        <dbReference type="EMBL" id="MDX8335096.1"/>
    </source>
</evidence>
<dbReference type="Gene3D" id="1.10.10.10">
    <property type="entry name" value="Winged helix-like DNA-binding domain superfamily/Winged helix DNA-binding domain"/>
    <property type="match status" value="1"/>
</dbReference>